<name>C4J024_MAIZE</name>
<dbReference type="AlphaFoldDB" id="C4J024"/>
<reference evidence="1" key="1">
    <citation type="journal article" date="2009" name="PLoS Genet.">
        <title>Sequencing, mapping, and analysis of 27,455 maize full-length cDNAs.</title>
        <authorList>
            <person name="Soderlund C."/>
            <person name="Descour A."/>
            <person name="Kudrna D."/>
            <person name="Bomhoff M."/>
            <person name="Boyd L."/>
            <person name="Currie J."/>
            <person name="Angelova A."/>
            <person name="Collura K."/>
            <person name="Wissotski M."/>
            <person name="Ashley E."/>
            <person name="Morrow D."/>
            <person name="Fernandes J."/>
            <person name="Walbot V."/>
            <person name="Yu Y."/>
        </authorList>
    </citation>
    <scope>NUCLEOTIDE SEQUENCE</scope>
    <source>
        <strain evidence="1">B73</strain>
    </source>
</reference>
<sequence>MCFDPSTPMISATSLRTGLVSSVWRSVMLTTRLDCIGGGHGCLCITASQLQLTGGEKQLCVRMKQFIKHPLGVVARTSSSLLVGVYDRIHGFPSTLVQSKTCVPVGMPSTWSGNGREKWMRRTWRDSFVLSTNRQQIFSRRLGSAAVAGTLSTSLWDSSVSPLPWTAMTGTTQS</sequence>
<proteinExistence type="evidence at transcript level"/>
<protein>
    <submittedName>
        <fullName evidence="1">Uncharacterized protein</fullName>
    </submittedName>
</protein>
<organism evidence="1">
    <name type="scientific">Zea mays</name>
    <name type="common">Maize</name>
    <dbReference type="NCBI Taxonomy" id="4577"/>
    <lineage>
        <taxon>Eukaryota</taxon>
        <taxon>Viridiplantae</taxon>
        <taxon>Streptophyta</taxon>
        <taxon>Embryophyta</taxon>
        <taxon>Tracheophyta</taxon>
        <taxon>Spermatophyta</taxon>
        <taxon>Magnoliopsida</taxon>
        <taxon>Liliopsida</taxon>
        <taxon>Poales</taxon>
        <taxon>Poaceae</taxon>
        <taxon>PACMAD clade</taxon>
        <taxon>Panicoideae</taxon>
        <taxon>Andropogonodae</taxon>
        <taxon>Andropogoneae</taxon>
        <taxon>Tripsacinae</taxon>
        <taxon>Zea</taxon>
    </lineage>
</organism>
<accession>C4J024</accession>
<reference evidence="1" key="2">
    <citation type="submission" date="2012-06" db="EMBL/GenBank/DDBJ databases">
        <authorList>
            <person name="Yu Y."/>
            <person name="Currie J."/>
            <person name="Lomeli R."/>
            <person name="Angelova A."/>
            <person name="Collura K."/>
            <person name="Wissotski M."/>
            <person name="Campos D."/>
            <person name="Kudrna D."/>
            <person name="Golser W."/>
            <person name="Ashely E."/>
            <person name="Descour A."/>
            <person name="Fernandes J."/>
            <person name="Soderlund C."/>
            <person name="Walbot V."/>
        </authorList>
    </citation>
    <scope>NUCLEOTIDE SEQUENCE</scope>
    <source>
        <strain evidence="1">B73</strain>
    </source>
</reference>
<dbReference type="EMBL" id="BT084171">
    <property type="protein sequence ID" value="ACR34524.1"/>
    <property type="molecule type" value="mRNA"/>
</dbReference>
<evidence type="ECO:0000313" key="1">
    <source>
        <dbReference type="EMBL" id="ACR34524.1"/>
    </source>
</evidence>